<reference evidence="8" key="1">
    <citation type="submission" date="2025-08" db="UniProtKB">
        <authorList>
            <consortium name="RefSeq"/>
        </authorList>
    </citation>
    <scope>IDENTIFICATION</scope>
    <source>
        <strain evidence="8">OHB3-1</strain>
    </source>
</reference>
<dbReference type="GO" id="GO:0008270">
    <property type="term" value="F:zinc ion binding"/>
    <property type="evidence" value="ECO:0007669"/>
    <property type="project" value="UniProtKB-KW"/>
</dbReference>
<name>A0A6J1DZT7_MOMCH</name>
<keyword evidence="2 4" id="KW-0863">Zinc-finger</keyword>
<sequence>FDQGKRSCRRRLAGHNERRRKPPPGSLLSTRYGRFSSSIFENSSRVGSFLMDFSAYPKLTGRDVWSAMKSSERVPGNQTITAMGKYTPHPWQSSSENNPSELFVPGSAVGTSFSGPGNPSGECINGVTDSTCALSLLSNQTWGSRNRTSSALEVNALLNVEGALVAQTTATHAAANHFPTAPWGFKGNEAAASSSSQDHLTSDLGLNQVSQALTSFSGDVQFPHHQGRRSYMELGHSSAFNSTQHLHWSL</sequence>
<dbReference type="SUPFAM" id="SSF103612">
    <property type="entry name" value="SBT domain"/>
    <property type="match status" value="1"/>
</dbReference>
<accession>A0A6J1DZT7</accession>
<dbReference type="GeneID" id="111025846"/>
<gene>
    <name evidence="8" type="primary">LOC111025846</name>
</gene>
<dbReference type="Proteomes" id="UP000504603">
    <property type="component" value="Unplaced"/>
</dbReference>
<evidence type="ECO:0000256" key="5">
    <source>
        <dbReference type="SAM" id="MobiDB-lite"/>
    </source>
</evidence>
<dbReference type="InterPro" id="IPR036893">
    <property type="entry name" value="SBP_sf"/>
</dbReference>
<feature type="region of interest" description="Disordered" evidence="5">
    <location>
        <begin position="1"/>
        <end position="30"/>
    </location>
</feature>
<evidence type="ECO:0000256" key="2">
    <source>
        <dbReference type="ARBA" id="ARBA00022771"/>
    </source>
</evidence>
<dbReference type="OrthoDB" id="514967at2759"/>
<evidence type="ECO:0000256" key="4">
    <source>
        <dbReference type="PROSITE-ProRule" id="PRU00470"/>
    </source>
</evidence>
<dbReference type="GO" id="GO:0005634">
    <property type="term" value="C:nucleus"/>
    <property type="evidence" value="ECO:0007669"/>
    <property type="project" value="InterPro"/>
</dbReference>
<dbReference type="InterPro" id="IPR044817">
    <property type="entry name" value="SBP-like"/>
</dbReference>
<evidence type="ECO:0000256" key="3">
    <source>
        <dbReference type="ARBA" id="ARBA00022833"/>
    </source>
</evidence>
<feature type="compositionally biased region" description="Basic residues" evidence="5">
    <location>
        <begin position="1"/>
        <end position="22"/>
    </location>
</feature>
<dbReference type="KEGG" id="mcha:111025846"/>
<dbReference type="PANTHER" id="PTHR31251:SF191">
    <property type="entry name" value="SBP-TYPE DOMAIN-CONTAINING PROTEIN"/>
    <property type="match status" value="1"/>
</dbReference>
<evidence type="ECO:0000259" key="6">
    <source>
        <dbReference type="PROSITE" id="PS51141"/>
    </source>
</evidence>
<evidence type="ECO:0000256" key="1">
    <source>
        <dbReference type="ARBA" id="ARBA00022723"/>
    </source>
</evidence>
<keyword evidence="1" id="KW-0479">Metal-binding</keyword>
<dbReference type="PANTHER" id="PTHR31251">
    <property type="entry name" value="SQUAMOSA PROMOTER-BINDING-LIKE PROTEIN 4"/>
    <property type="match status" value="1"/>
</dbReference>
<organism evidence="7 8">
    <name type="scientific">Momordica charantia</name>
    <name type="common">Bitter gourd</name>
    <name type="synonym">Balsam pear</name>
    <dbReference type="NCBI Taxonomy" id="3673"/>
    <lineage>
        <taxon>Eukaryota</taxon>
        <taxon>Viridiplantae</taxon>
        <taxon>Streptophyta</taxon>
        <taxon>Embryophyta</taxon>
        <taxon>Tracheophyta</taxon>
        <taxon>Spermatophyta</taxon>
        <taxon>Magnoliopsida</taxon>
        <taxon>eudicotyledons</taxon>
        <taxon>Gunneridae</taxon>
        <taxon>Pentapetalae</taxon>
        <taxon>rosids</taxon>
        <taxon>fabids</taxon>
        <taxon>Cucurbitales</taxon>
        <taxon>Cucurbitaceae</taxon>
        <taxon>Momordiceae</taxon>
        <taxon>Momordica</taxon>
    </lineage>
</organism>
<dbReference type="PROSITE" id="PS51141">
    <property type="entry name" value="ZF_SBP"/>
    <property type="match status" value="1"/>
</dbReference>
<feature type="domain" description="SBP-type" evidence="6">
    <location>
        <begin position="1"/>
        <end position="22"/>
    </location>
</feature>
<dbReference type="GO" id="GO:0003677">
    <property type="term" value="F:DNA binding"/>
    <property type="evidence" value="ECO:0007669"/>
    <property type="project" value="InterPro"/>
</dbReference>
<dbReference type="AlphaFoldDB" id="A0A6J1DZT7"/>
<proteinExistence type="predicted"/>
<evidence type="ECO:0000313" key="8">
    <source>
        <dbReference type="RefSeq" id="XP_022159422.1"/>
    </source>
</evidence>
<feature type="non-terminal residue" evidence="8">
    <location>
        <position position="1"/>
    </location>
</feature>
<keyword evidence="7" id="KW-1185">Reference proteome</keyword>
<evidence type="ECO:0000313" key="7">
    <source>
        <dbReference type="Proteomes" id="UP000504603"/>
    </source>
</evidence>
<dbReference type="InterPro" id="IPR004333">
    <property type="entry name" value="SBP_dom"/>
</dbReference>
<dbReference type="RefSeq" id="XP_022159422.1">
    <property type="nucleotide sequence ID" value="XM_022303730.1"/>
</dbReference>
<keyword evidence="3" id="KW-0862">Zinc</keyword>
<protein>
    <submittedName>
        <fullName evidence="8">Squamosa promoter-binding-like protein 17</fullName>
    </submittedName>
</protein>